<feature type="compositionally biased region" description="Basic and acidic residues" evidence="3">
    <location>
        <begin position="264"/>
        <end position="276"/>
    </location>
</feature>
<accession>A0A9Q0KDD0</accession>
<dbReference type="EMBL" id="JAMYWD010000006">
    <property type="protein sequence ID" value="KAJ4968493.1"/>
    <property type="molecule type" value="Genomic_DNA"/>
</dbReference>
<organism evidence="6 7">
    <name type="scientific">Protea cynaroides</name>
    <dbReference type="NCBI Taxonomy" id="273540"/>
    <lineage>
        <taxon>Eukaryota</taxon>
        <taxon>Viridiplantae</taxon>
        <taxon>Streptophyta</taxon>
        <taxon>Embryophyta</taxon>
        <taxon>Tracheophyta</taxon>
        <taxon>Spermatophyta</taxon>
        <taxon>Magnoliopsida</taxon>
        <taxon>Proteales</taxon>
        <taxon>Proteaceae</taxon>
        <taxon>Protea</taxon>
    </lineage>
</organism>
<keyword evidence="2" id="KW-0175">Coiled coil</keyword>
<feature type="compositionally biased region" description="Basic and acidic residues" evidence="3">
    <location>
        <begin position="201"/>
        <end position="215"/>
    </location>
</feature>
<feature type="compositionally biased region" description="Low complexity" evidence="3">
    <location>
        <begin position="128"/>
        <end position="140"/>
    </location>
</feature>
<feature type="compositionally biased region" description="Basic and acidic residues" evidence="3">
    <location>
        <begin position="570"/>
        <end position="579"/>
    </location>
</feature>
<dbReference type="Pfam" id="PF04676">
    <property type="entry name" value="CwfJ_C_2"/>
    <property type="match status" value="1"/>
</dbReference>
<comment type="caution">
    <text evidence="6">The sequence shown here is derived from an EMBL/GenBank/DDBJ whole genome shotgun (WGS) entry which is preliminary data.</text>
</comment>
<feature type="compositionally biased region" description="Low complexity" evidence="3">
    <location>
        <begin position="180"/>
        <end position="196"/>
    </location>
</feature>
<dbReference type="InterPro" id="IPR006767">
    <property type="entry name" value="Cwf19-like_C_dom-2"/>
</dbReference>
<evidence type="ECO:0000256" key="1">
    <source>
        <dbReference type="ARBA" id="ARBA00006795"/>
    </source>
</evidence>
<evidence type="ECO:0000256" key="2">
    <source>
        <dbReference type="SAM" id="Coils"/>
    </source>
</evidence>
<feature type="compositionally biased region" description="Basic and acidic residues" evidence="3">
    <location>
        <begin position="223"/>
        <end position="241"/>
    </location>
</feature>
<evidence type="ECO:0000259" key="5">
    <source>
        <dbReference type="Pfam" id="PF04677"/>
    </source>
</evidence>
<name>A0A9Q0KDD0_9MAGN</name>
<dbReference type="SUPFAM" id="SSF54197">
    <property type="entry name" value="HIT-like"/>
    <property type="match status" value="1"/>
</dbReference>
<feature type="region of interest" description="Disordered" evidence="3">
    <location>
        <begin position="558"/>
        <end position="624"/>
    </location>
</feature>
<feature type="domain" description="Cwf19-like protein C-terminal" evidence="4">
    <location>
        <begin position="758"/>
        <end position="849"/>
    </location>
</feature>
<feature type="compositionally biased region" description="Basic residues" evidence="3">
    <location>
        <begin position="118"/>
        <end position="127"/>
    </location>
</feature>
<feature type="compositionally biased region" description="Basic and acidic residues" evidence="3">
    <location>
        <begin position="612"/>
        <end position="622"/>
    </location>
</feature>
<dbReference type="InterPro" id="IPR036265">
    <property type="entry name" value="HIT-like_sf"/>
</dbReference>
<evidence type="ECO:0000313" key="7">
    <source>
        <dbReference type="Proteomes" id="UP001141806"/>
    </source>
</evidence>
<keyword evidence="7" id="KW-1185">Reference proteome</keyword>
<feature type="region of interest" description="Disordered" evidence="3">
    <location>
        <begin position="371"/>
        <end position="433"/>
    </location>
</feature>
<reference evidence="6" key="1">
    <citation type="journal article" date="2023" name="Plant J.">
        <title>The genome of the king protea, Protea cynaroides.</title>
        <authorList>
            <person name="Chang J."/>
            <person name="Duong T.A."/>
            <person name="Schoeman C."/>
            <person name="Ma X."/>
            <person name="Roodt D."/>
            <person name="Barker N."/>
            <person name="Li Z."/>
            <person name="Van de Peer Y."/>
            <person name="Mizrachi E."/>
        </authorList>
    </citation>
    <scope>NUCLEOTIDE SEQUENCE</scope>
    <source>
        <tissue evidence="6">Young leaves</tissue>
    </source>
</reference>
<dbReference type="AlphaFoldDB" id="A0A9Q0KDD0"/>
<comment type="similarity">
    <text evidence="1">Belongs to the CWF19 family.</text>
</comment>
<evidence type="ECO:0000259" key="4">
    <source>
        <dbReference type="Pfam" id="PF04676"/>
    </source>
</evidence>
<dbReference type="Pfam" id="PF04677">
    <property type="entry name" value="CwfJ_C_1"/>
    <property type="match status" value="1"/>
</dbReference>
<protein>
    <recommendedName>
        <fullName evidence="8">CWF19-like protein 2</fullName>
    </recommendedName>
</protein>
<evidence type="ECO:0008006" key="8">
    <source>
        <dbReference type="Google" id="ProtNLM"/>
    </source>
</evidence>
<dbReference type="GO" id="GO:0071014">
    <property type="term" value="C:post-mRNA release spliceosomal complex"/>
    <property type="evidence" value="ECO:0007669"/>
    <property type="project" value="TreeGrafter"/>
</dbReference>
<dbReference type="InterPro" id="IPR040194">
    <property type="entry name" value="Cwf19-like"/>
</dbReference>
<feature type="region of interest" description="Disordered" evidence="3">
    <location>
        <begin position="85"/>
        <end position="301"/>
    </location>
</feature>
<feature type="region of interest" description="Disordered" evidence="3">
    <location>
        <begin position="464"/>
        <end position="506"/>
    </location>
</feature>
<feature type="coiled-coil region" evidence="2">
    <location>
        <begin position="513"/>
        <end position="540"/>
    </location>
</feature>
<evidence type="ECO:0000313" key="6">
    <source>
        <dbReference type="EMBL" id="KAJ4968493.1"/>
    </source>
</evidence>
<dbReference type="Proteomes" id="UP001141806">
    <property type="component" value="Unassembled WGS sequence"/>
</dbReference>
<sequence>MKRKELQPTSLQQGGFALTFVFPVSAECSIVVAIAWFHPLLPVICSATILISVLPREENMLAGVKYIPRDQVTAVEHDKALDSSIKIKKSGNRKEKHRREKSSRYNSSDDEEIEKISKSSRRKKHRYSSSSMSGSESESGSDFDDRSQLKRREKKKPYDESSDDEVSDRAKKRVKRGRKGYSSGSPESGSESEGAKGSSGGKEKSRKERRTYGREKTKKRKGDGKESPSVDKDELARKEMGLEWMVKPVPITERMSTQDNDQTEEPKVEEVKKPNPKELNPYLKDNGSGYPEEENGTKIAGDQLLSSSVVGDGGASWRLKALKRAKEQAAREGRKLDEVVEERWGSLGQLAVSAASRAAAPSYAHLGAIKHRKRGVAEKHETVADDQSKNPEKLPGDSRAYLKDVSLRHPEMREPKVHDSLSWRKRKGQKMSAEDAGLISAAASSLNKFENDGSFILEFARHQNKDDGSLGSSHANSERDKHTKPVVVSSKTDKPSEDSPFGTQGLSVNQLAAKALQLRMKGKNEEAERLMKEVENLKGKQDVGDRYISHGAEETSRRCFSRDVSLQKKKKEEDGDTHLAQKIVQNKKFSVSGQADDEYDFDDGPRRKQKQKRGEDPKHKLAENSIAKRIMTQQERCQFCFENPTRPKHFVVSIANFTYLMLPPWQPVVQGHCCILPMLHESATRNVDNNVWEEIRNFKKCLIRMFDKQEKDVVFLETVMGLAQQRHHCIVECIPLPRDTARQAPLYFKKAIDEAEDEWSQHNAKKLIDTSVKGLRGSIPKDFPYFHVEFGLNKGFVHVIDDEKQFKSSLGLNVIRGMLRLPEEDMYRRRKQILDPRGWTCCTTWQTWWEFSTIIIREDAIKLSLRRGNVDIQIGTGIGEFQFIGGTICQRW</sequence>
<evidence type="ECO:0000256" key="3">
    <source>
        <dbReference type="SAM" id="MobiDB-lite"/>
    </source>
</evidence>
<gene>
    <name evidence="6" type="ORF">NE237_015194</name>
</gene>
<dbReference type="GO" id="GO:0000398">
    <property type="term" value="P:mRNA splicing, via spliceosome"/>
    <property type="evidence" value="ECO:0007669"/>
    <property type="project" value="TreeGrafter"/>
</dbReference>
<dbReference type="InterPro" id="IPR006768">
    <property type="entry name" value="Cwf19-like_C_dom-1"/>
</dbReference>
<proteinExistence type="inferred from homology"/>
<dbReference type="PANTHER" id="PTHR12072:SF5">
    <property type="entry name" value="CWF19-LIKE PROTEIN 2"/>
    <property type="match status" value="1"/>
</dbReference>
<dbReference type="PANTHER" id="PTHR12072">
    <property type="entry name" value="CWF19, CELL CYCLE CONTROL PROTEIN"/>
    <property type="match status" value="1"/>
</dbReference>
<feature type="compositionally biased region" description="Basic residues" evidence="3">
    <location>
        <begin position="170"/>
        <end position="179"/>
    </location>
</feature>
<dbReference type="OrthoDB" id="2113965at2759"/>
<feature type="compositionally biased region" description="Basic residues" evidence="3">
    <location>
        <begin position="86"/>
        <end position="101"/>
    </location>
</feature>
<feature type="compositionally biased region" description="Polar residues" evidence="3">
    <location>
        <begin position="583"/>
        <end position="593"/>
    </location>
</feature>
<feature type="compositionally biased region" description="Basic and acidic residues" evidence="3">
    <location>
        <begin position="375"/>
        <end position="422"/>
    </location>
</feature>
<feature type="domain" description="Cwf19-like C-terminal" evidence="5">
    <location>
        <begin position="627"/>
        <end position="749"/>
    </location>
</feature>